<dbReference type="InterPro" id="IPR010323">
    <property type="entry name" value="DUF924"/>
</dbReference>
<comment type="caution">
    <text evidence="1">The sequence shown here is derived from an EMBL/GenBank/DDBJ whole genome shotgun (WGS) entry which is preliminary data.</text>
</comment>
<protein>
    <submittedName>
        <fullName evidence="1">DUF924 domain-containing protein</fullName>
    </submittedName>
</protein>
<dbReference type="Proteomes" id="UP001156140">
    <property type="component" value="Unassembled WGS sequence"/>
</dbReference>
<reference evidence="1" key="1">
    <citation type="submission" date="2022-03" db="EMBL/GenBank/DDBJ databases">
        <title>The complete genome sequence of a Methyloterrigena soli.</title>
        <authorList>
            <person name="Zi Z."/>
        </authorList>
    </citation>
    <scope>NUCLEOTIDE SEQUENCE</scope>
    <source>
        <strain evidence="1">M48</strain>
    </source>
</reference>
<dbReference type="EMBL" id="JALAZD010000001">
    <property type="protein sequence ID" value="MCI0125706.1"/>
    <property type="molecule type" value="Genomic_DNA"/>
</dbReference>
<accession>A0AA41QLH9</accession>
<dbReference type="SUPFAM" id="SSF48452">
    <property type="entry name" value="TPR-like"/>
    <property type="match status" value="1"/>
</dbReference>
<dbReference type="AlphaFoldDB" id="A0AA41QLH9"/>
<evidence type="ECO:0000313" key="2">
    <source>
        <dbReference type="Proteomes" id="UP001156140"/>
    </source>
</evidence>
<organism evidence="1 2">
    <name type="scientific">Paradevosia shaoguanensis</name>
    <dbReference type="NCBI Taxonomy" id="1335043"/>
    <lineage>
        <taxon>Bacteria</taxon>
        <taxon>Pseudomonadati</taxon>
        <taxon>Pseudomonadota</taxon>
        <taxon>Alphaproteobacteria</taxon>
        <taxon>Hyphomicrobiales</taxon>
        <taxon>Devosiaceae</taxon>
        <taxon>Paradevosia</taxon>
    </lineage>
</organism>
<proteinExistence type="predicted"/>
<dbReference type="Gene3D" id="1.25.40.10">
    <property type="entry name" value="Tetratricopeptide repeat domain"/>
    <property type="match status" value="1"/>
</dbReference>
<keyword evidence="2" id="KW-1185">Reference proteome</keyword>
<dbReference type="InterPro" id="IPR011990">
    <property type="entry name" value="TPR-like_helical_dom_sf"/>
</dbReference>
<evidence type="ECO:0000313" key="1">
    <source>
        <dbReference type="EMBL" id="MCI0125706.1"/>
    </source>
</evidence>
<name>A0AA41QLH9_9HYPH</name>
<sequence>MTMLTAQDVIQFWFHECTYEDWFGGKAEFDARLKERFHETFGHVAKGEAWTWRVTPEGRLAEVIVLDQFSRQFHRGEAQAFAQDGMALVLAQEAVAGGHDMQVPLEWRTFFYMPYMHSESLAVHEAARRLFEGLGNEDTLKYELDHAEIVRRFGRFPKRNAALGRVSTPEEAAYIAEIGDRMF</sequence>
<dbReference type="Gene3D" id="1.20.58.320">
    <property type="entry name" value="TPR-like"/>
    <property type="match status" value="1"/>
</dbReference>
<dbReference type="Pfam" id="PF06041">
    <property type="entry name" value="DUF924"/>
    <property type="match status" value="1"/>
</dbReference>
<gene>
    <name evidence="1" type="ORF">ML536_02585</name>
</gene>
<dbReference type="RefSeq" id="WP_281734857.1">
    <property type="nucleotide sequence ID" value="NZ_JAKETQ010000001.1"/>
</dbReference>